<dbReference type="AlphaFoldDB" id="B0T875"/>
<dbReference type="EMBL" id="CP000927">
    <property type="protein sequence ID" value="ABZ69776.1"/>
    <property type="molecule type" value="Genomic_DNA"/>
</dbReference>
<accession>B0T875</accession>
<reference evidence="1" key="1">
    <citation type="submission" date="2008-01" db="EMBL/GenBank/DDBJ databases">
        <title>Complete sequence of chromosome of Caulobacter sp. K31.</title>
        <authorList>
            <consortium name="US DOE Joint Genome Institute"/>
            <person name="Copeland A."/>
            <person name="Lucas S."/>
            <person name="Lapidus A."/>
            <person name="Barry K."/>
            <person name="Glavina del Rio T."/>
            <person name="Dalin E."/>
            <person name="Tice H."/>
            <person name="Pitluck S."/>
            <person name="Bruce D."/>
            <person name="Goodwin L."/>
            <person name="Thompson L.S."/>
            <person name="Brettin T."/>
            <person name="Detter J.C."/>
            <person name="Han C."/>
            <person name="Schmutz J."/>
            <person name="Larimer F."/>
            <person name="Land M."/>
            <person name="Hauser L."/>
            <person name="Kyrpides N."/>
            <person name="Kim E."/>
            <person name="Stephens C."/>
            <person name="Richardson P."/>
        </authorList>
    </citation>
    <scope>NUCLEOTIDE SEQUENCE [LARGE SCALE GENOMIC DNA]</scope>
    <source>
        <strain evidence="1">K31</strain>
    </source>
</reference>
<proteinExistence type="predicted"/>
<dbReference type="KEGG" id="cak:Caul_0643"/>
<name>B0T875_CAUSK</name>
<protein>
    <submittedName>
        <fullName evidence="1">Uncharacterized protein</fullName>
    </submittedName>
</protein>
<organism evidence="1">
    <name type="scientific">Caulobacter sp. (strain K31)</name>
    <dbReference type="NCBI Taxonomy" id="366602"/>
    <lineage>
        <taxon>Bacteria</taxon>
        <taxon>Pseudomonadati</taxon>
        <taxon>Pseudomonadota</taxon>
        <taxon>Alphaproteobacteria</taxon>
        <taxon>Caulobacterales</taxon>
        <taxon>Caulobacteraceae</taxon>
        <taxon>Caulobacter</taxon>
    </lineage>
</organism>
<evidence type="ECO:0000313" key="1">
    <source>
        <dbReference type="EMBL" id="ABZ69776.1"/>
    </source>
</evidence>
<dbReference type="HOGENOM" id="CLU_1493625_0_0_5"/>
<gene>
    <name evidence="1" type="ordered locus">Caul_0643</name>
</gene>
<sequence length="180" mass="19319">MQDPHVASSRVFARIGQDAEVDCAAADDPFTHTGEPVAHPERHRRGCQVFDGLDQIHETAQGLRRWATIGEESIHRRDDVGLRPRRNDQFADQAGLAALAGHGGGPSPGVVQHAIEEGLGVLAAQTQAGVAIAVGLRQDRGRLQVLGHLAGACGRLRDCEIAATRHDETIARGRTKGNRR</sequence>